<evidence type="ECO:0000313" key="2">
    <source>
        <dbReference type="Proteomes" id="UP001054889"/>
    </source>
</evidence>
<dbReference type="AlphaFoldDB" id="A0AAV5EP23"/>
<reference evidence="1" key="1">
    <citation type="journal article" date="2018" name="DNA Res.">
        <title>Multiple hybrid de novo genome assembly of finger millet, an orphan allotetraploid crop.</title>
        <authorList>
            <person name="Hatakeyama M."/>
            <person name="Aluri S."/>
            <person name="Balachadran M.T."/>
            <person name="Sivarajan S.R."/>
            <person name="Patrignani A."/>
            <person name="Gruter S."/>
            <person name="Poveda L."/>
            <person name="Shimizu-Inatsugi R."/>
            <person name="Baeten J."/>
            <person name="Francoijs K.J."/>
            <person name="Nataraja K.N."/>
            <person name="Reddy Y.A.N."/>
            <person name="Phadnis S."/>
            <person name="Ravikumar R.L."/>
            <person name="Schlapbach R."/>
            <person name="Sreeman S.M."/>
            <person name="Shimizu K.K."/>
        </authorList>
    </citation>
    <scope>NUCLEOTIDE SEQUENCE</scope>
</reference>
<keyword evidence="2" id="KW-1185">Reference proteome</keyword>
<dbReference type="EMBL" id="BQKI01000078">
    <property type="protein sequence ID" value="GJN25169.1"/>
    <property type="molecule type" value="Genomic_DNA"/>
</dbReference>
<reference evidence="1" key="2">
    <citation type="submission" date="2021-12" db="EMBL/GenBank/DDBJ databases">
        <title>Resequencing data analysis of finger millet.</title>
        <authorList>
            <person name="Hatakeyama M."/>
            <person name="Aluri S."/>
            <person name="Balachadran M.T."/>
            <person name="Sivarajan S.R."/>
            <person name="Poveda L."/>
            <person name="Shimizu-Inatsugi R."/>
            <person name="Schlapbach R."/>
            <person name="Sreeman S.M."/>
            <person name="Shimizu K.K."/>
        </authorList>
    </citation>
    <scope>NUCLEOTIDE SEQUENCE</scope>
</reference>
<dbReference type="Proteomes" id="UP001054889">
    <property type="component" value="Unassembled WGS sequence"/>
</dbReference>
<evidence type="ECO:0000313" key="1">
    <source>
        <dbReference type="EMBL" id="GJN25169.1"/>
    </source>
</evidence>
<sequence length="77" mass="8382">MDGKAACQKGIVRRCTILRDGHRGRQVVATVRKEDVIIFFASSKSEEWIQPQCSIAARSGSGCADFKVPRASATEQA</sequence>
<proteinExistence type="predicted"/>
<organism evidence="1 2">
    <name type="scientific">Eleusine coracana subsp. coracana</name>
    <dbReference type="NCBI Taxonomy" id="191504"/>
    <lineage>
        <taxon>Eukaryota</taxon>
        <taxon>Viridiplantae</taxon>
        <taxon>Streptophyta</taxon>
        <taxon>Embryophyta</taxon>
        <taxon>Tracheophyta</taxon>
        <taxon>Spermatophyta</taxon>
        <taxon>Magnoliopsida</taxon>
        <taxon>Liliopsida</taxon>
        <taxon>Poales</taxon>
        <taxon>Poaceae</taxon>
        <taxon>PACMAD clade</taxon>
        <taxon>Chloridoideae</taxon>
        <taxon>Cynodonteae</taxon>
        <taxon>Eleusininae</taxon>
        <taxon>Eleusine</taxon>
    </lineage>
</organism>
<gene>
    <name evidence="1" type="primary">gb12962</name>
    <name evidence="1" type="ORF">PR202_gb12962</name>
</gene>
<name>A0AAV5EP23_ELECO</name>
<accession>A0AAV5EP23</accession>
<protein>
    <submittedName>
        <fullName evidence="1">Uncharacterized protein</fullName>
    </submittedName>
</protein>
<comment type="caution">
    <text evidence="1">The sequence shown here is derived from an EMBL/GenBank/DDBJ whole genome shotgun (WGS) entry which is preliminary data.</text>
</comment>